<dbReference type="EMBL" id="JBEWTB010000002">
    <property type="protein sequence ID" value="MET4758355.1"/>
    <property type="molecule type" value="Genomic_DNA"/>
</dbReference>
<dbReference type="Proteomes" id="UP001549366">
    <property type="component" value="Unassembled WGS sequence"/>
</dbReference>
<name>A0ABV2SKS1_9GAMM</name>
<dbReference type="Gene3D" id="3.40.50.80">
    <property type="entry name" value="Nucleotide-binding domain of ferredoxin-NADP reductase (FNR) module"/>
    <property type="match status" value="1"/>
</dbReference>
<proteinExistence type="predicted"/>
<organism evidence="1 2">
    <name type="scientific">Endozoicomonas lisbonensis</name>
    <dbReference type="NCBI Taxonomy" id="3120522"/>
    <lineage>
        <taxon>Bacteria</taxon>
        <taxon>Pseudomonadati</taxon>
        <taxon>Pseudomonadota</taxon>
        <taxon>Gammaproteobacteria</taxon>
        <taxon>Oceanospirillales</taxon>
        <taxon>Endozoicomonadaceae</taxon>
        <taxon>Endozoicomonas</taxon>
    </lineage>
</organism>
<keyword evidence="2" id="KW-1185">Reference proteome</keyword>
<sequence>MIVLMDDDPFDVLVNYANRDEQSVIFREELAVIEADYKDRLQVVYLYDNVDGYLSVPLL</sequence>
<accession>A0ABV2SKS1</accession>
<comment type="caution">
    <text evidence="1">The sequence shown here is derived from an EMBL/GenBank/DDBJ whole genome shotgun (WGS) entry which is preliminary data.</text>
</comment>
<reference evidence="1 2" key="1">
    <citation type="submission" date="2024-06" db="EMBL/GenBank/DDBJ databases">
        <title>Genomic Encyclopedia of Type Strains, Phase V (KMG-V): Genome sequencing to study the core and pangenomes of soil and plant-associated prokaryotes.</title>
        <authorList>
            <person name="Whitman W."/>
        </authorList>
    </citation>
    <scope>NUCLEOTIDE SEQUENCE [LARGE SCALE GENOMIC DNA]</scope>
    <source>
        <strain evidence="1 2">NE40</strain>
    </source>
</reference>
<protein>
    <submittedName>
        <fullName evidence="1">Ferredoxin-NADP reductase</fullName>
    </submittedName>
</protein>
<evidence type="ECO:0000313" key="1">
    <source>
        <dbReference type="EMBL" id="MET4758355.1"/>
    </source>
</evidence>
<dbReference type="SUPFAM" id="SSF52343">
    <property type="entry name" value="Ferredoxin reductase-like, C-terminal NADP-linked domain"/>
    <property type="match status" value="1"/>
</dbReference>
<gene>
    <name evidence="1" type="ORF">V5J35_003547</name>
</gene>
<dbReference type="InterPro" id="IPR039261">
    <property type="entry name" value="FNR_nucleotide-bd"/>
</dbReference>
<evidence type="ECO:0000313" key="2">
    <source>
        <dbReference type="Proteomes" id="UP001549366"/>
    </source>
</evidence>